<dbReference type="Pfam" id="PF02518">
    <property type="entry name" value="HATPase_c"/>
    <property type="match status" value="1"/>
</dbReference>
<keyword evidence="3" id="KW-0902">Two-component regulatory system</keyword>
<keyword evidence="1" id="KW-0808">Transferase</keyword>
<keyword evidence="2" id="KW-0418">Kinase</keyword>
<name>A0A9X3J4T0_9BACT</name>
<dbReference type="SMART" id="SM00448">
    <property type="entry name" value="REC"/>
    <property type="match status" value="1"/>
</dbReference>
<dbReference type="InterPro" id="IPR001789">
    <property type="entry name" value="Sig_transdc_resp-reg_receiver"/>
</dbReference>
<dbReference type="Gene3D" id="3.30.565.10">
    <property type="entry name" value="Histidine kinase-like ATPase, C-terminal domain"/>
    <property type="match status" value="1"/>
</dbReference>
<evidence type="ECO:0000256" key="3">
    <source>
        <dbReference type="ARBA" id="ARBA00023012"/>
    </source>
</evidence>
<keyword evidence="4" id="KW-0597">Phosphoprotein</keyword>
<feature type="domain" description="Histidine kinase" evidence="5">
    <location>
        <begin position="253"/>
        <end position="343"/>
    </location>
</feature>
<dbReference type="PROSITE" id="PS50109">
    <property type="entry name" value="HIS_KIN"/>
    <property type="match status" value="1"/>
</dbReference>
<dbReference type="AlphaFoldDB" id="A0A9X3J4T0"/>
<dbReference type="GO" id="GO:0000155">
    <property type="term" value="F:phosphorelay sensor kinase activity"/>
    <property type="evidence" value="ECO:0007669"/>
    <property type="project" value="InterPro"/>
</dbReference>
<keyword evidence="8" id="KW-1185">Reference proteome</keyword>
<sequence>MKKILAVDDNTINLELLAQIIKMYYPNFTFLSAETGEEGILTATKENPDLILLDIMMPGLDGYETCKVLKQNVRTKHIPIIMVSALGRDSVERTKGLNAGADSFISKPFDQTELKAQINVALRIKGYQEQLKKLYSEITLVEERERRRIAENLHDSLGQTLSLAYMNLSSIEAEDSSPDIKGKLKFVSKLLNKAIEESRSLTYDLSPPILYELGLAPAIKWKLERFEKEFGIKTHLKTQALEKQFKKQYNIFLYRIVGELLTNIKKHANASEVLVNLYAKNDTYFITVEDNGEGINKKNIKTSTNSGFGLLSITERIESLSGLFSINSNKNGTLAKIEIPYTENDNYTELTANNY</sequence>
<dbReference type="RefSeq" id="WP_343332005.1">
    <property type="nucleotide sequence ID" value="NZ_JAPOHD010000009.1"/>
</dbReference>
<comment type="caution">
    <text evidence="7">The sequence shown here is derived from an EMBL/GenBank/DDBJ whole genome shotgun (WGS) entry which is preliminary data.</text>
</comment>
<dbReference type="InterPro" id="IPR050482">
    <property type="entry name" value="Sensor_HK_TwoCompSys"/>
</dbReference>
<dbReference type="PANTHER" id="PTHR24421:SF58">
    <property type="entry name" value="SIGNAL TRANSDUCTION HISTIDINE-PROTEIN KINASE_PHOSPHATASE UHPB"/>
    <property type="match status" value="1"/>
</dbReference>
<protein>
    <submittedName>
        <fullName evidence="7">Response regulator</fullName>
    </submittedName>
</protein>
<dbReference type="GO" id="GO:0046983">
    <property type="term" value="F:protein dimerization activity"/>
    <property type="evidence" value="ECO:0007669"/>
    <property type="project" value="InterPro"/>
</dbReference>
<feature type="domain" description="Response regulatory" evidence="6">
    <location>
        <begin position="3"/>
        <end position="122"/>
    </location>
</feature>
<evidence type="ECO:0000256" key="2">
    <source>
        <dbReference type="ARBA" id="ARBA00022777"/>
    </source>
</evidence>
<dbReference type="SUPFAM" id="SSF55874">
    <property type="entry name" value="ATPase domain of HSP90 chaperone/DNA topoisomerase II/histidine kinase"/>
    <property type="match status" value="1"/>
</dbReference>
<dbReference type="SUPFAM" id="SSF52172">
    <property type="entry name" value="CheY-like"/>
    <property type="match status" value="1"/>
</dbReference>
<evidence type="ECO:0000313" key="7">
    <source>
        <dbReference type="EMBL" id="MCY1719668.1"/>
    </source>
</evidence>
<dbReference type="CDD" id="cd16917">
    <property type="entry name" value="HATPase_UhpB-NarQ-NarX-like"/>
    <property type="match status" value="1"/>
</dbReference>
<dbReference type="InterPro" id="IPR011712">
    <property type="entry name" value="Sig_transdc_His_kin_sub3_dim/P"/>
</dbReference>
<dbReference type="InterPro" id="IPR003594">
    <property type="entry name" value="HATPase_dom"/>
</dbReference>
<dbReference type="Proteomes" id="UP001145087">
    <property type="component" value="Unassembled WGS sequence"/>
</dbReference>
<evidence type="ECO:0000313" key="8">
    <source>
        <dbReference type="Proteomes" id="UP001145087"/>
    </source>
</evidence>
<gene>
    <name evidence="7" type="ORF">OU798_04905</name>
</gene>
<dbReference type="Pfam" id="PF00072">
    <property type="entry name" value="Response_reg"/>
    <property type="match status" value="1"/>
</dbReference>
<dbReference type="EMBL" id="JAPOHD010000009">
    <property type="protein sequence ID" value="MCY1719668.1"/>
    <property type="molecule type" value="Genomic_DNA"/>
</dbReference>
<feature type="modified residue" description="4-aspartylphosphate" evidence="4">
    <location>
        <position position="54"/>
    </location>
</feature>
<organism evidence="7 8">
    <name type="scientific">Draconibacterium aestuarii</name>
    <dbReference type="NCBI Taxonomy" id="2998507"/>
    <lineage>
        <taxon>Bacteria</taxon>
        <taxon>Pseudomonadati</taxon>
        <taxon>Bacteroidota</taxon>
        <taxon>Bacteroidia</taxon>
        <taxon>Marinilabiliales</taxon>
        <taxon>Prolixibacteraceae</taxon>
        <taxon>Draconibacterium</taxon>
    </lineage>
</organism>
<dbReference type="Gene3D" id="1.20.5.1930">
    <property type="match status" value="1"/>
</dbReference>
<dbReference type="Pfam" id="PF07730">
    <property type="entry name" value="HisKA_3"/>
    <property type="match status" value="1"/>
</dbReference>
<dbReference type="InterPro" id="IPR011006">
    <property type="entry name" value="CheY-like_superfamily"/>
</dbReference>
<dbReference type="PANTHER" id="PTHR24421">
    <property type="entry name" value="NITRATE/NITRITE SENSOR PROTEIN NARX-RELATED"/>
    <property type="match status" value="1"/>
</dbReference>
<evidence type="ECO:0000259" key="6">
    <source>
        <dbReference type="PROSITE" id="PS50110"/>
    </source>
</evidence>
<dbReference type="SMART" id="SM00387">
    <property type="entry name" value="HATPase_c"/>
    <property type="match status" value="1"/>
</dbReference>
<dbReference type="PROSITE" id="PS50110">
    <property type="entry name" value="RESPONSE_REGULATORY"/>
    <property type="match status" value="1"/>
</dbReference>
<accession>A0A9X3J4T0</accession>
<proteinExistence type="predicted"/>
<dbReference type="InterPro" id="IPR005467">
    <property type="entry name" value="His_kinase_dom"/>
</dbReference>
<dbReference type="Gene3D" id="3.40.50.2300">
    <property type="match status" value="1"/>
</dbReference>
<reference evidence="7" key="1">
    <citation type="submission" date="2022-11" db="EMBL/GenBank/DDBJ databases">
        <title>Marilongibacter aestuarii gen. nov., sp. nov., isolated from tidal flat sediment.</title>
        <authorList>
            <person name="Jiayan W."/>
        </authorList>
    </citation>
    <scope>NUCLEOTIDE SEQUENCE</scope>
    <source>
        <strain evidence="7">Z1-6</strain>
    </source>
</reference>
<dbReference type="GO" id="GO:0016020">
    <property type="term" value="C:membrane"/>
    <property type="evidence" value="ECO:0007669"/>
    <property type="project" value="InterPro"/>
</dbReference>
<dbReference type="InterPro" id="IPR036890">
    <property type="entry name" value="HATPase_C_sf"/>
</dbReference>
<evidence type="ECO:0000256" key="4">
    <source>
        <dbReference type="PROSITE-ProRule" id="PRU00169"/>
    </source>
</evidence>
<evidence type="ECO:0000259" key="5">
    <source>
        <dbReference type="PROSITE" id="PS50109"/>
    </source>
</evidence>
<evidence type="ECO:0000256" key="1">
    <source>
        <dbReference type="ARBA" id="ARBA00022679"/>
    </source>
</evidence>